<dbReference type="Pfam" id="PF09820">
    <property type="entry name" value="AAA-ATPase_like"/>
    <property type="match status" value="1"/>
</dbReference>
<gene>
    <name evidence="2" type="ORF">H4219_006385</name>
</gene>
<comment type="caution">
    <text evidence="2">The sequence shown here is derived from an EMBL/GenBank/DDBJ whole genome shotgun (WGS) entry which is preliminary data.</text>
</comment>
<proteinExistence type="predicted"/>
<dbReference type="PANTHER" id="PTHR34825">
    <property type="entry name" value="CONSERVED PROTEIN, WITH A WEAK D-GALACTARATE DEHYDRATASE/ALTRONATE HYDROLASE DOMAIN"/>
    <property type="match status" value="1"/>
</dbReference>
<organism evidence="2 3">
    <name type="scientific">Mycoemilia scoparia</name>
    <dbReference type="NCBI Taxonomy" id="417184"/>
    <lineage>
        <taxon>Eukaryota</taxon>
        <taxon>Fungi</taxon>
        <taxon>Fungi incertae sedis</taxon>
        <taxon>Zoopagomycota</taxon>
        <taxon>Kickxellomycotina</taxon>
        <taxon>Kickxellomycetes</taxon>
        <taxon>Kickxellales</taxon>
        <taxon>Kickxellaceae</taxon>
        <taxon>Mycoemilia</taxon>
    </lineage>
</organism>
<accession>A0A9W7ZHY3</accession>
<evidence type="ECO:0000313" key="2">
    <source>
        <dbReference type="EMBL" id="KAJ1909571.1"/>
    </source>
</evidence>
<protein>
    <recommendedName>
        <fullName evidence="1">AAA-ATPase-like domain-containing protein</fullName>
    </recommendedName>
</protein>
<feature type="domain" description="AAA-ATPase-like" evidence="1">
    <location>
        <begin position="16"/>
        <end position="90"/>
    </location>
</feature>
<sequence>MADYFFGLVKDKDALEKKRSHFGAIIRYLNEYYNKKYILLIDEFDHPIVNCKEEMKEQVSQIMEYIISPIVKPTKQTMIAKYLIFGINLVNLSVLASGVNNVYKHDFAHYINEPRAEYIEYQDALGFTEYEVALLLEKVVPGEGDKKHKLVEEAKKIAKKTL</sequence>
<dbReference type="AlphaFoldDB" id="A0A9W7ZHY3"/>
<evidence type="ECO:0000313" key="3">
    <source>
        <dbReference type="Proteomes" id="UP001150538"/>
    </source>
</evidence>
<dbReference type="InterPro" id="IPR018631">
    <property type="entry name" value="AAA-ATPase-like_dom"/>
</dbReference>
<dbReference type="EMBL" id="JANBPU010000725">
    <property type="protein sequence ID" value="KAJ1909571.1"/>
    <property type="molecule type" value="Genomic_DNA"/>
</dbReference>
<name>A0A9W7ZHY3_9FUNG</name>
<evidence type="ECO:0000259" key="1">
    <source>
        <dbReference type="Pfam" id="PF09820"/>
    </source>
</evidence>
<dbReference type="Proteomes" id="UP001150538">
    <property type="component" value="Unassembled WGS sequence"/>
</dbReference>
<dbReference type="PANTHER" id="PTHR34825:SF1">
    <property type="entry name" value="AAA-ATPASE-LIKE DOMAIN-CONTAINING PROTEIN"/>
    <property type="match status" value="1"/>
</dbReference>
<dbReference type="OrthoDB" id="5584915at2759"/>
<reference evidence="2" key="1">
    <citation type="submission" date="2022-07" db="EMBL/GenBank/DDBJ databases">
        <title>Phylogenomic reconstructions and comparative analyses of Kickxellomycotina fungi.</title>
        <authorList>
            <person name="Reynolds N.K."/>
            <person name="Stajich J.E."/>
            <person name="Barry K."/>
            <person name="Grigoriev I.V."/>
            <person name="Crous P."/>
            <person name="Smith M.E."/>
        </authorList>
    </citation>
    <scope>NUCLEOTIDE SEQUENCE</scope>
    <source>
        <strain evidence="2">NBRC 100468</strain>
    </source>
</reference>
<keyword evidence="3" id="KW-1185">Reference proteome</keyword>